<reference evidence="3 4" key="2">
    <citation type="journal article" date="2010" name="Nucleic Acids Res.">
        <title>BeetleBase in 2010: revisions to provide comprehensive genomic information for Tribolium castaneum.</title>
        <authorList>
            <person name="Kim H.S."/>
            <person name="Murphy T."/>
            <person name="Xia J."/>
            <person name="Caragea D."/>
            <person name="Park Y."/>
            <person name="Beeman R.W."/>
            <person name="Lorenzen M.D."/>
            <person name="Butcher S."/>
            <person name="Manak J.R."/>
            <person name="Brown S.J."/>
        </authorList>
    </citation>
    <scope>NUCLEOTIDE SEQUENCE [LARGE SCALE GENOMIC DNA]</scope>
    <source>
        <strain evidence="3 4">Georgia GA2</strain>
    </source>
</reference>
<feature type="transmembrane region" description="Helical" evidence="2">
    <location>
        <begin position="12"/>
        <end position="30"/>
    </location>
</feature>
<dbReference type="EMBL" id="KQ971363">
    <property type="protein sequence ID" value="EFA07859.1"/>
    <property type="molecule type" value="Genomic_DNA"/>
</dbReference>
<dbReference type="Proteomes" id="UP000007266">
    <property type="component" value="Linkage group 8"/>
</dbReference>
<keyword evidence="2" id="KW-0472">Membrane</keyword>
<reference evidence="3 4" key="1">
    <citation type="journal article" date="2008" name="Nature">
        <title>The genome of the model beetle and pest Tribolium castaneum.</title>
        <authorList>
            <consortium name="Tribolium Genome Sequencing Consortium"/>
            <person name="Richards S."/>
            <person name="Gibbs R.A."/>
            <person name="Weinstock G.M."/>
            <person name="Brown S.J."/>
            <person name="Denell R."/>
            <person name="Beeman R.W."/>
            <person name="Gibbs R."/>
            <person name="Beeman R.W."/>
            <person name="Brown S.J."/>
            <person name="Bucher G."/>
            <person name="Friedrich M."/>
            <person name="Grimmelikhuijzen C.J."/>
            <person name="Klingler M."/>
            <person name="Lorenzen M."/>
            <person name="Richards S."/>
            <person name="Roth S."/>
            <person name="Schroder R."/>
            <person name="Tautz D."/>
            <person name="Zdobnov E.M."/>
            <person name="Muzny D."/>
            <person name="Gibbs R.A."/>
            <person name="Weinstock G.M."/>
            <person name="Attaway T."/>
            <person name="Bell S."/>
            <person name="Buhay C.J."/>
            <person name="Chandrabose M.N."/>
            <person name="Chavez D."/>
            <person name="Clerk-Blankenburg K.P."/>
            <person name="Cree A."/>
            <person name="Dao M."/>
            <person name="Davis C."/>
            <person name="Chacko J."/>
            <person name="Dinh H."/>
            <person name="Dugan-Rocha S."/>
            <person name="Fowler G."/>
            <person name="Garner T.T."/>
            <person name="Garnes J."/>
            <person name="Gnirke A."/>
            <person name="Hawes A."/>
            <person name="Hernandez J."/>
            <person name="Hines S."/>
            <person name="Holder M."/>
            <person name="Hume J."/>
            <person name="Jhangiani S.N."/>
            <person name="Joshi V."/>
            <person name="Khan Z.M."/>
            <person name="Jackson L."/>
            <person name="Kovar C."/>
            <person name="Kowis A."/>
            <person name="Lee S."/>
            <person name="Lewis L.R."/>
            <person name="Margolis J."/>
            <person name="Morgan M."/>
            <person name="Nazareth L.V."/>
            <person name="Nguyen N."/>
            <person name="Okwuonu G."/>
            <person name="Parker D."/>
            <person name="Richards S."/>
            <person name="Ruiz S.J."/>
            <person name="Santibanez J."/>
            <person name="Savard J."/>
            <person name="Scherer S.E."/>
            <person name="Schneider B."/>
            <person name="Sodergren E."/>
            <person name="Tautz D."/>
            <person name="Vattahil S."/>
            <person name="Villasana D."/>
            <person name="White C.S."/>
            <person name="Wright R."/>
            <person name="Park Y."/>
            <person name="Beeman R.W."/>
            <person name="Lord J."/>
            <person name="Oppert B."/>
            <person name="Lorenzen M."/>
            <person name="Brown S."/>
            <person name="Wang L."/>
            <person name="Savard J."/>
            <person name="Tautz D."/>
            <person name="Richards S."/>
            <person name="Weinstock G."/>
            <person name="Gibbs R.A."/>
            <person name="Liu Y."/>
            <person name="Worley K."/>
            <person name="Weinstock G."/>
            <person name="Elsik C.G."/>
            <person name="Reese J.T."/>
            <person name="Elhaik E."/>
            <person name="Landan G."/>
            <person name="Graur D."/>
            <person name="Arensburger P."/>
            <person name="Atkinson P."/>
            <person name="Beeman R.W."/>
            <person name="Beidler J."/>
            <person name="Brown S.J."/>
            <person name="Demuth J.P."/>
            <person name="Drury D.W."/>
            <person name="Du Y.Z."/>
            <person name="Fujiwara H."/>
            <person name="Lorenzen M."/>
            <person name="Maselli V."/>
            <person name="Osanai M."/>
            <person name="Park Y."/>
            <person name="Robertson H.M."/>
            <person name="Tu Z."/>
            <person name="Wang J.J."/>
            <person name="Wang S."/>
            <person name="Richards S."/>
            <person name="Song H."/>
            <person name="Zhang L."/>
            <person name="Sodergren E."/>
            <person name="Werner D."/>
            <person name="Stanke M."/>
            <person name="Morgenstern B."/>
            <person name="Solovyev V."/>
            <person name="Kosarev P."/>
            <person name="Brown G."/>
            <person name="Chen H.C."/>
            <person name="Ermolaeva O."/>
            <person name="Hlavina W."/>
            <person name="Kapustin Y."/>
            <person name="Kiryutin B."/>
            <person name="Kitts P."/>
            <person name="Maglott D."/>
            <person name="Pruitt K."/>
            <person name="Sapojnikov V."/>
            <person name="Souvorov A."/>
            <person name="Mackey A.J."/>
            <person name="Waterhouse R.M."/>
            <person name="Wyder S."/>
            <person name="Zdobnov E.M."/>
            <person name="Zdobnov E.M."/>
            <person name="Wyder S."/>
            <person name="Kriventseva E.V."/>
            <person name="Kadowaki T."/>
            <person name="Bork P."/>
            <person name="Aranda M."/>
            <person name="Bao R."/>
            <person name="Beermann A."/>
            <person name="Berns N."/>
            <person name="Bolognesi R."/>
            <person name="Bonneton F."/>
            <person name="Bopp D."/>
            <person name="Brown S.J."/>
            <person name="Bucher G."/>
            <person name="Butts T."/>
            <person name="Chaumot A."/>
            <person name="Denell R.E."/>
            <person name="Ferrier D.E."/>
            <person name="Friedrich M."/>
            <person name="Gordon C.M."/>
            <person name="Jindra M."/>
            <person name="Klingler M."/>
            <person name="Lan Q."/>
            <person name="Lattorff H.M."/>
            <person name="Laudet V."/>
            <person name="von Levetsow C."/>
            <person name="Liu Z."/>
            <person name="Lutz R."/>
            <person name="Lynch J.A."/>
            <person name="da Fonseca R.N."/>
            <person name="Posnien N."/>
            <person name="Reuter R."/>
            <person name="Roth S."/>
            <person name="Savard J."/>
            <person name="Schinko J.B."/>
            <person name="Schmitt C."/>
            <person name="Schoppmeier M."/>
            <person name="Schroder R."/>
            <person name="Shippy T.D."/>
            <person name="Simonnet F."/>
            <person name="Marques-Souza H."/>
            <person name="Tautz D."/>
            <person name="Tomoyasu Y."/>
            <person name="Trauner J."/>
            <person name="Van der Zee M."/>
            <person name="Vervoort M."/>
            <person name="Wittkopp N."/>
            <person name="Wimmer E.A."/>
            <person name="Yang X."/>
            <person name="Jones A.K."/>
            <person name="Sattelle D.B."/>
            <person name="Ebert P.R."/>
            <person name="Nelson D."/>
            <person name="Scott J.G."/>
            <person name="Beeman R.W."/>
            <person name="Muthukrishnan S."/>
            <person name="Kramer K.J."/>
            <person name="Arakane Y."/>
            <person name="Beeman R.W."/>
            <person name="Zhu Q."/>
            <person name="Hogenkamp D."/>
            <person name="Dixit R."/>
            <person name="Oppert B."/>
            <person name="Jiang H."/>
            <person name="Zou Z."/>
            <person name="Marshall J."/>
            <person name="Elpidina E."/>
            <person name="Vinokurov K."/>
            <person name="Oppert C."/>
            <person name="Zou Z."/>
            <person name="Evans J."/>
            <person name="Lu Z."/>
            <person name="Zhao P."/>
            <person name="Sumathipala N."/>
            <person name="Altincicek B."/>
            <person name="Vilcinskas A."/>
            <person name="Williams M."/>
            <person name="Hultmark D."/>
            <person name="Hetru C."/>
            <person name="Jiang H."/>
            <person name="Grimmelikhuijzen C.J."/>
            <person name="Hauser F."/>
            <person name="Cazzamali G."/>
            <person name="Williamson M."/>
            <person name="Park Y."/>
            <person name="Li B."/>
            <person name="Tanaka Y."/>
            <person name="Predel R."/>
            <person name="Neupert S."/>
            <person name="Schachtner J."/>
            <person name="Verleyen P."/>
            <person name="Raible F."/>
            <person name="Bork P."/>
            <person name="Friedrich M."/>
            <person name="Walden K.K."/>
            <person name="Robertson H.M."/>
            <person name="Angeli S."/>
            <person name="Foret S."/>
            <person name="Bucher G."/>
            <person name="Schuetz S."/>
            <person name="Maleszka R."/>
            <person name="Wimmer E.A."/>
            <person name="Beeman R.W."/>
            <person name="Lorenzen M."/>
            <person name="Tomoyasu Y."/>
            <person name="Miller S.C."/>
            <person name="Grossmann D."/>
            <person name="Bucher G."/>
        </authorList>
    </citation>
    <scope>NUCLEOTIDE SEQUENCE [LARGE SCALE GENOMIC DNA]</scope>
    <source>
        <strain evidence="3 4">Georgia GA2</strain>
    </source>
</reference>
<dbReference type="AlphaFoldDB" id="D6WYL8"/>
<protein>
    <submittedName>
        <fullName evidence="3">Uncharacterized protein</fullName>
    </submittedName>
</protein>
<dbReference type="OrthoDB" id="6769893at2759"/>
<evidence type="ECO:0000256" key="1">
    <source>
        <dbReference type="SAM" id="MobiDB-lite"/>
    </source>
</evidence>
<dbReference type="PhylomeDB" id="D6WYL8"/>
<feature type="compositionally biased region" description="Polar residues" evidence="1">
    <location>
        <begin position="48"/>
        <end position="58"/>
    </location>
</feature>
<dbReference type="InParanoid" id="D6WYL8"/>
<keyword evidence="2" id="KW-0812">Transmembrane</keyword>
<evidence type="ECO:0000256" key="2">
    <source>
        <dbReference type="SAM" id="Phobius"/>
    </source>
</evidence>
<dbReference type="KEGG" id="tca:107398576"/>
<name>D6WYL8_TRICA</name>
<feature type="region of interest" description="Disordered" evidence="1">
    <location>
        <begin position="41"/>
        <end position="60"/>
    </location>
</feature>
<sequence>MSEQRSNNDMSGTVLICKVVIVAVFVYPLLHYTLLHQSADPEPEVAPENQTEPTQNTKAGERIVLEQPSCPLSYLQVILQDLCRELFLRHEQCTPEDVDNLEKHKLPKIPAKNNTSEPRGTIVGCVAAGLLLTSLGAAFLELYKAKSQTPVKNTKPTMSRKCSLADLTVLKHNRKELVRRESIMELPENGGHLKQLGFRPPPLYRRCSFPVGPSELSCGNSYATYQESRRSSIESRRLSIIDSRRNSVDCRKASIDGRRISIDNESPERRHWSRLVHRH</sequence>
<organism evidence="3 4">
    <name type="scientific">Tribolium castaneum</name>
    <name type="common">Red flour beetle</name>
    <dbReference type="NCBI Taxonomy" id="7070"/>
    <lineage>
        <taxon>Eukaryota</taxon>
        <taxon>Metazoa</taxon>
        <taxon>Ecdysozoa</taxon>
        <taxon>Arthropoda</taxon>
        <taxon>Hexapoda</taxon>
        <taxon>Insecta</taxon>
        <taxon>Pterygota</taxon>
        <taxon>Neoptera</taxon>
        <taxon>Endopterygota</taxon>
        <taxon>Coleoptera</taxon>
        <taxon>Polyphaga</taxon>
        <taxon>Cucujiformia</taxon>
        <taxon>Tenebrionidae</taxon>
        <taxon>Tenebrionidae incertae sedis</taxon>
        <taxon>Tribolium</taxon>
    </lineage>
</organism>
<feature type="transmembrane region" description="Helical" evidence="2">
    <location>
        <begin position="121"/>
        <end position="143"/>
    </location>
</feature>
<accession>D6WYL8</accession>
<evidence type="ECO:0000313" key="3">
    <source>
        <dbReference type="EMBL" id="EFA07859.1"/>
    </source>
</evidence>
<proteinExistence type="predicted"/>
<gene>
    <name evidence="3" type="primary">AUGUSTUS-3.0.2_05430</name>
    <name evidence="3" type="ORF">TcasGA2_TC005430</name>
</gene>
<dbReference type="HOGENOM" id="CLU_998635_0_0_1"/>
<keyword evidence="4" id="KW-1185">Reference proteome</keyword>
<keyword evidence="2" id="KW-1133">Transmembrane helix</keyword>
<evidence type="ECO:0000313" key="4">
    <source>
        <dbReference type="Proteomes" id="UP000007266"/>
    </source>
</evidence>